<dbReference type="GO" id="GO:0005886">
    <property type="term" value="C:plasma membrane"/>
    <property type="evidence" value="ECO:0007669"/>
    <property type="project" value="UniProtKB-SubCell"/>
</dbReference>
<keyword evidence="4 6" id="KW-1133">Transmembrane helix</keyword>
<accession>A0A2N0WC85</accession>
<feature type="transmembrane region" description="Helical" evidence="6">
    <location>
        <begin position="123"/>
        <end position="144"/>
    </location>
</feature>
<feature type="transmembrane region" description="Helical" evidence="6">
    <location>
        <begin position="150"/>
        <end position="173"/>
    </location>
</feature>
<keyword evidence="3 6" id="KW-0812">Transmembrane</keyword>
<dbReference type="PANTHER" id="PTHR43124:SF3">
    <property type="entry name" value="CHLORAMPHENICOL EFFLUX PUMP RV0191"/>
    <property type="match status" value="1"/>
</dbReference>
<feature type="transmembrane region" description="Helical" evidence="6">
    <location>
        <begin position="293"/>
        <end position="314"/>
    </location>
</feature>
<feature type="transmembrane region" description="Helical" evidence="6">
    <location>
        <begin position="30"/>
        <end position="52"/>
    </location>
</feature>
<dbReference type="Proteomes" id="UP000233553">
    <property type="component" value="Unassembled WGS sequence"/>
</dbReference>
<evidence type="ECO:0000259" key="7">
    <source>
        <dbReference type="PROSITE" id="PS50850"/>
    </source>
</evidence>
<evidence type="ECO:0000256" key="3">
    <source>
        <dbReference type="ARBA" id="ARBA00022692"/>
    </source>
</evidence>
<feature type="domain" description="Major facilitator superfamily (MFS) profile" evidence="7">
    <location>
        <begin position="1"/>
        <end position="377"/>
    </location>
</feature>
<feature type="transmembrane region" description="Helical" evidence="6">
    <location>
        <begin position="265"/>
        <end position="287"/>
    </location>
</feature>
<evidence type="ECO:0000313" key="8">
    <source>
        <dbReference type="EMBL" id="PKF32160.1"/>
    </source>
</evidence>
<dbReference type="AlphaFoldDB" id="A0A2N0WC85"/>
<evidence type="ECO:0000313" key="9">
    <source>
        <dbReference type="Proteomes" id="UP000233553"/>
    </source>
</evidence>
<dbReference type="RefSeq" id="WP_101237058.1">
    <property type="nucleotide sequence ID" value="NZ_PISJ01000018.1"/>
</dbReference>
<evidence type="ECO:0000256" key="2">
    <source>
        <dbReference type="ARBA" id="ARBA00022475"/>
    </source>
</evidence>
<gene>
    <name evidence="8" type="ORF">CW311_15200</name>
</gene>
<protein>
    <submittedName>
        <fullName evidence="8">MFS transporter</fullName>
    </submittedName>
</protein>
<evidence type="ECO:0000256" key="4">
    <source>
        <dbReference type="ARBA" id="ARBA00022989"/>
    </source>
</evidence>
<dbReference type="Gene3D" id="1.20.1250.20">
    <property type="entry name" value="MFS general substrate transporter like domains"/>
    <property type="match status" value="1"/>
</dbReference>
<dbReference type="InterPro" id="IPR036259">
    <property type="entry name" value="MFS_trans_sf"/>
</dbReference>
<feature type="transmembrane region" description="Helical" evidence="6">
    <location>
        <begin position="228"/>
        <end position="253"/>
    </location>
</feature>
<name>A0A2N0WC85_9GAMM</name>
<reference evidence="8 9" key="1">
    <citation type="submission" date="2017-12" db="EMBL/GenBank/DDBJ databases">
        <title>Draft Genome sequences of multiple microbial strains isolated from spacecraft associated surfaces.</title>
        <authorList>
            <person name="Seuylemezian A."/>
            <person name="Vaishampayan P."/>
            <person name="Venkateswaran K."/>
        </authorList>
    </citation>
    <scope>NUCLEOTIDE SEQUENCE [LARGE SCALE GENOMIC DNA]</scope>
    <source>
        <strain evidence="8 9">2P01AA</strain>
    </source>
</reference>
<comment type="caution">
    <text evidence="8">The sequence shown here is derived from an EMBL/GenBank/DDBJ whole genome shotgun (WGS) entry which is preliminary data.</text>
</comment>
<comment type="subcellular location">
    <subcellularLocation>
        <location evidence="1">Cell membrane</location>
        <topology evidence="1">Multi-pass membrane protein</topology>
    </subcellularLocation>
</comment>
<organism evidence="8 9">
    <name type="scientific">Acinetobacter proteolyticus</name>
    <dbReference type="NCBI Taxonomy" id="1776741"/>
    <lineage>
        <taxon>Bacteria</taxon>
        <taxon>Pseudomonadati</taxon>
        <taxon>Pseudomonadota</taxon>
        <taxon>Gammaproteobacteria</taxon>
        <taxon>Moraxellales</taxon>
        <taxon>Moraxellaceae</taxon>
        <taxon>Acinetobacter</taxon>
    </lineage>
</organism>
<dbReference type="EMBL" id="PISJ01000018">
    <property type="protein sequence ID" value="PKF32160.1"/>
    <property type="molecule type" value="Genomic_DNA"/>
</dbReference>
<evidence type="ECO:0000256" key="5">
    <source>
        <dbReference type="ARBA" id="ARBA00023136"/>
    </source>
</evidence>
<dbReference type="SUPFAM" id="SSF103473">
    <property type="entry name" value="MFS general substrate transporter"/>
    <property type="match status" value="1"/>
</dbReference>
<dbReference type="PROSITE" id="PS50850">
    <property type="entry name" value="MFS"/>
    <property type="match status" value="1"/>
</dbReference>
<dbReference type="InterPro" id="IPR020846">
    <property type="entry name" value="MFS_dom"/>
</dbReference>
<keyword evidence="2" id="KW-1003">Cell membrane</keyword>
<evidence type="ECO:0000256" key="6">
    <source>
        <dbReference type="SAM" id="Phobius"/>
    </source>
</evidence>
<dbReference type="InterPro" id="IPR050189">
    <property type="entry name" value="MFS_Efflux_Transporters"/>
</dbReference>
<feature type="transmembrane region" description="Helical" evidence="6">
    <location>
        <begin position="200"/>
        <end position="222"/>
    </location>
</feature>
<feature type="transmembrane region" description="Helical" evidence="6">
    <location>
        <begin position="351"/>
        <end position="372"/>
    </location>
</feature>
<dbReference type="InterPro" id="IPR011701">
    <property type="entry name" value="MFS"/>
</dbReference>
<dbReference type="Pfam" id="PF07690">
    <property type="entry name" value="MFS_1"/>
    <property type="match status" value="1"/>
</dbReference>
<feature type="transmembrane region" description="Helical" evidence="6">
    <location>
        <begin position="64"/>
        <end position="83"/>
    </location>
</feature>
<evidence type="ECO:0000256" key="1">
    <source>
        <dbReference type="ARBA" id="ARBA00004651"/>
    </source>
</evidence>
<keyword evidence="5 6" id="KW-0472">Membrane</keyword>
<dbReference type="GO" id="GO:0022857">
    <property type="term" value="F:transmembrane transporter activity"/>
    <property type="evidence" value="ECO:0007669"/>
    <property type="project" value="InterPro"/>
</dbReference>
<proteinExistence type="predicted"/>
<dbReference type="PANTHER" id="PTHR43124">
    <property type="entry name" value="PURINE EFFLUX PUMP PBUE"/>
    <property type="match status" value="1"/>
</dbReference>
<sequence length="382" mass="41318">MVFTQILAWSSTFYLPAVLASLIAKDTGWSLTLVIAGLSWGFIVTGVCSPKVGQFIEQFGGRKALSISSIFFAIGLLCLGLSSHLLVYYFAWTMLGIGMAFGLYDAAFSTLGRLLGQDAKTAIVGVTLLGGLASTIGWALIVFLEGLYGWRVSCFILALFHLLLGLPLHYFLLPREEQSTETHTKELNNQTAVHKEGNRLFILVAVILTVQSFVVATISVHLLSMLKIIGFSVSTALSIGMMIGPAQIIARLLEFSLFKNIHPSWSSRVGVLISLFGIIFLFTNGYVLALLGAALYGAGNGILTIIRGTLPLALFGQEGYATRMGLLGRPIMMALAFGPLISAFILEKWGINILLIILIALVFIALLGTLKLPVSHFDIRKS</sequence>
<feature type="transmembrane region" description="Helical" evidence="6">
    <location>
        <begin position="326"/>
        <end position="345"/>
    </location>
</feature>